<reference evidence="1 2" key="1">
    <citation type="submission" date="2023-07" db="EMBL/GenBank/DDBJ databases">
        <title>Sorghum-associated microbial communities from plants grown in Nebraska, USA.</title>
        <authorList>
            <person name="Schachtman D."/>
        </authorList>
    </citation>
    <scope>NUCLEOTIDE SEQUENCE [LARGE SCALE GENOMIC DNA]</scope>
    <source>
        <strain evidence="1 2">DS1316</strain>
    </source>
</reference>
<sequence>MVFDDSNVRHSDFSAIKKWIDDRLGIVVYGGTKYKQELSLTTRYMKLLRLMQDAGKAALINDQAVDKLEVVVNKKTEGTECDDQHIIALLAAARCPLLCSTDARSFGYIKDRSLYPKGSPDVRIYTSAKNKNLLKKSSAGTLKNVEFCVAR</sequence>
<gene>
    <name evidence="1" type="ORF">J2804_001863</name>
</gene>
<dbReference type="Proteomes" id="UP001264340">
    <property type="component" value="Unassembled WGS sequence"/>
</dbReference>
<dbReference type="RefSeq" id="WP_310119874.1">
    <property type="nucleotide sequence ID" value="NZ_JAVDRP010000003.1"/>
</dbReference>
<evidence type="ECO:0000313" key="2">
    <source>
        <dbReference type="Proteomes" id="UP001264340"/>
    </source>
</evidence>
<comment type="caution">
    <text evidence="1">The sequence shown here is derived from an EMBL/GenBank/DDBJ whole genome shotgun (WGS) entry which is preliminary data.</text>
</comment>
<evidence type="ECO:0008006" key="3">
    <source>
        <dbReference type="Google" id="ProtNLM"/>
    </source>
</evidence>
<keyword evidence="2" id="KW-1185">Reference proteome</keyword>
<protein>
    <recommendedName>
        <fullName evidence="3">PIN domain-containing protein</fullName>
    </recommendedName>
</protein>
<proteinExistence type="predicted"/>
<dbReference type="EMBL" id="JAVDRP010000003">
    <property type="protein sequence ID" value="MDR6408470.1"/>
    <property type="molecule type" value="Genomic_DNA"/>
</dbReference>
<evidence type="ECO:0000313" key="1">
    <source>
        <dbReference type="EMBL" id="MDR6408470.1"/>
    </source>
</evidence>
<organism evidence="1 2">
    <name type="scientific">Paraburkholderia terricola</name>
    <dbReference type="NCBI Taxonomy" id="169427"/>
    <lineage>
        <taxon>Bacteria</taxon>
        <taxon>Pseudomonadati</taxon>
        <taxon>Pseudomonadota</taxon>
        <taxon>Betaproteobacteria</taxon>
        <taxon>Burkholderiales</taxon>
        <taxon>Burkholderiaceae</taxon>
        <taxon>Paraburkholderia</taxon>
    </lineage>
</organism>
<name>A0ABU1LPI0_9BURK</name>
<accession>A0ABU1LPI0</accession>